<keyword evidence="3" id="KW-0206">Cytoskeleton</keyword>
<dbReference type="GO" id="GO:0030317">
    <property type="term" value="P:flagellated sperm motility"/>
    <property type="evidence" value="ECO:0007669"/>
    <property type="project" value="TreeGrafter"/>
</dbReference>
<evidence type="ECO:0008006" key="8">
    <source>
        <dbReference type="Google" id="ProtNLM"/>
    </source>
</evidence>
<dbReference type="InterPro" id="IPR033551">
    <property type="entry name" value="DRC7/lobo"/>
</dbReference>
<dbReference type="Proteomes" id="UP000261520">
    <property type="component" value="Unplaced"/>
</dbReference>
<dbReference type="GO" id="GO:0031514">
    <property type="term" value="C:motile cilium"/>
    <property type="evidence" value="ECO:0007669"/>
    <property type="project" value="TreeGrafter"/>
</dbReference>
<comment type="subcellular location">
    <subcellularLocation>
        <location evidence="1">Cytoplasm</location>
        <location evidence="1">Cytoskeleton</location>
    </subcellularLocation>
</comment>
<evidence type="ECO:0000259" key="4">
    <source>
        <dbReference type="Pfam" id="PF24667"/>
    </source>
</evidence>
<feature type="domain" description="Dynein regulatory complex subunit 7 C-terminal" evidence="5">
    <location>
        <begin position="629"/>
        <end position="668"/>
    </location>
</feature>
<dbReference type="PANTHER" id="PTHR35249:SF2">
    <property type="entry name" value="DYNEIN REGULATORY COMPLEX SUBUNIT 7"/>
    <property type="match status" value="1"/>
</dbReference>
<keyword evidence="7" id="KW-1185">Reference proteome</keyword>
<evidence type="ECO:0000313" key="7">
    <source>
        <dbReference type="Proteomes" id="UP000261520"/>
    </source>
</evidence>
<protein>
    <recommendedName>
        <fullName evidence="8">Coiled-coil domain containing 135</fullName>
    </recommendedName>
</protein>
<accession>A0A3B4AIU9</accession>
<dbReference type="STRING" id="409849.ENSPMGP00000017033"/>
<reference evidence="6" key="1">
    <citation type="submission" date="2025-08" db="UniProtKB">
        <authorList>
            <consortium name="Ensembl"/>
        </authorList>
    </citation>
    <scope>IDENTIFICATION</scope>
</reference>
<organism evidence="6 7">
    <name type="scientific">Periophthalmus magnuspinnatus</name>
    <dbReference type="NCBI Taxonomy" id="409849"/>
    <lineage>
        <taxon>Eukaryota</taxon>
        <taxon>Metazoa</taxon>
        <taxon>Chordata</taxon>
        <taxon>Craniata</taxon>
        <taxon>Vertebrata</taxon>
        <taxon>Euteleostomi</taxon>
        <taxon>Actinopterygii</taxon>
        <taxon>Neopterygii</taxon>
        <taxon>Teleostei</taxon>
        <taxon>Neoteleostei</taxon>
        <taxon>Acanthomorphata</taxon>
        <taxon>Gobiaria</taxon>
        <taxon>Gobiiformes</taxon>
        <taxon>Gobioidei</taxon>
        <taxon>Gobiidae</taxon>
        <taxon>Oxudercinae</taxon>
        <taxon>Periophthalmus</taxon>
    </lineage>
</organism>
<feature type="domain" description="Dynein regulatory complex subunit 7 MORN" evidence="4">
    <location>
        <begin position="360"/>
        <end position="587"/>
    </location>
</feature>
<dbReference type="AlphaFoldDB" id="A0A3B4AIU9"/>
<dbReference type="Pfam" id="PF24667">
    <property type="entry name" value="MORN_DRC7"/>
    <property type="match status" value="1"/>
</dbReference>
<keyword evidence="2" id="KW-0963">Cytoplasm</keyword>
<evidence type="ECO:0000259" key="5">
    <source>
        <dbReference type="Pfam" id="PF24671"/>
    </source>
</evidence>
<evidence type="ECO:0000256" key="3">
    <source>
        <dbReference type="ARBA" id="ARBA00023212"/>
    </source>
</evidence>
<dbReference type="Pfam" id="PF24671">
    <property type="entry name" value="DRC7_C"/>
    <property type="match status" value="1"/>
</dbReference>
<dbReference type="GO" id="GO:0005856">
    <property type="term" value="C:cytoskeleton"/>
    <property type="evidence" value="ECO:0007669"/>
    <property type="project" value="UniProtKB-SubCell"/>
</dbReference>
<dbReference type="InterPro" id="IPR056292">
    <property type="entry name" value="DRC7_C"/>
</dbReference>
<evidence type="ECO:0000256" key="2">
    <source>
        <dbReference type="ARBA" id="ARBA00022490"/>
    </source>
</evidence>
<dbReference type="InterPro" id="IPR056291">
    <property type="entry name" value="MORN_DRC7"/>
</dbReference>
<evidence type="ECO:0000313" key="6">
    <source>
        <dbReference type="Ensembl" id="ENSPMGP00000017033.1"/>
    </source>
</evidence>
<reference evidence="6" key="2">
    <citation type="submission" date="2025-09" db="UniProtKB">
        <authorList>
            <consortium name="Ensembl"/>
        </authorList>
    </citation>
    <scope>IDENTIFICATION</scope>
</reference>
<dbReference type="PANTHER" id="PTHR35249">
    <property type="entry name" value="DYNEIN REGULATORY COMPLEX SUBUNIT 7"/>
    <property type="match status" value="1"/>
</dbReference>
<name>A0A3B4AIU9_9GOBI</name>
<sequence>MLVKHTHLVGLVLQSATLWRLRAGPWSWFVSVGVVYEFSSYGRSAYVLPWLELKHKQSAVRGHEPPHRADTGTVSVDAQLQYPRSYTENTTEEQHLLFIAQSFQRHFSLLYPERKPLLLCPTNECGVKKLVTTTLRPTMPGLADLCTWQQCARFVSNYLTLQPLEPPTELVTAVLYSQKCTSLEYANLLCSLLLGLNYNAYCVSGYASKHLCELDRSQESCPLNEEQCSDTLLNRMRCVHVFQEPHPAPDPLWGLRVHFWVLVLAGNGSVELDFFIEPLSGNPFPTNHPHFLGVESLWNELNVYVNMQDCVKGCQVHARSSTQRHSFHQGETDPLYSYDMPLSWCSMIHITDKELEMCWPGGFKVTHFKQALVENFIPFFCPDGVVTRLTVYQDPHSTSLLYTTCTLIKNTYVTIMTVQIIFQQIFKHLKQFSCSVHRFNTKVPEREMHFEEYRVDGLVRRLEQGYHMIETFEKRRDFLFQRHTLFDRSTECKDNVYMKDKLDSRPILKVVEKFHRDPFKDASEEIAERAFLLAERRIEVTYHLEDSTFIPAKRSFDKPTESTETQKAGDFSRDMVSTFQVLSSKPPLFVVGLFIRKGAMLLGEELRWLEQQQKELLAPVLMRLNGSTELRPDQAQEVYQNCLQDFKSRMVQHANLIQQRIHQVRRALSLLLTFSSNSTSFVYC</sequence>
<evidence type="ECO:0000256" key="1">
    <source>
        <dbReference type="ARBA" id="ARBA00004245"/>
    </source>
</evidence>
<proteinExistence type="predicted"/>
<dbReference type="Ensembl" id="ENSPMGT00000018186.1">
    <property type="protein sequence ID" value="ENSPMGP00000017033.1"/>
    <property type="gene ID" value="ENSPMGG00000013956.1"/>
</dbReference>